<keyword evidence="2" id="KW-1185">Reference proteome</keyword>
<dbReference type="RefSeq" id="WP_187562712.1">
    <property type="nucleotide sequence ID" value="NZ_JACGWS010000008.1"/>
</dbReference>
<reference evidence="1 2" key="1">
    <citation type="submission" date="2020-07" db="EMBL/GenBank/DDBJ databases">
        <title>Description of Kordia aestuariivivens sp. nov., isolated from a tidal flat.</title>
        <authorList>
            <person name="Park S."/>
            <person name="Yoon J.-H."/>
        </authorList>
    </citation>
    <scope>NUCLEOTIDE SEQUENCE [LARGE SCALE GENOMIC DNA]</scope>
    <source>
        <strain evidence="1 2">YSTF-M3</strain>
    </source>
</reference>
<dbReference type="Proteomes" id="UP000619238">
    <property type="component" value="Unassembled WGS sequence"/>
</dbReference>
<organism evidence="1 2">
    <name type="scientific">Kordia aestuariivivens</name>
    <dbReference type="NCBI Taxonomy" id="2759037"/>
    <lineage>
        <taxon>Bacteria</taxon>
        <taxon>Pseudomonadati</taxon>
        <taxon>Bacteroidota</taxon>
        <taxon>Flavobacteriia</taxon>
        <taxon>Flavobacteriales</taxon>
        <taxon>Flavobacteriaceae</taxon>
        <taxon>Kordia</taxon>
    </lineage>
</organism>
<evidence type="ECO:0000313" key="1">
    <source>
        <dbReference type="EMBL" id="MBC8755662.1"/>
    </source>
</evidence>
<protein>
    <submittedName>
        <fullName evidence="1">Uncharacterized protein</fullName>
    </submittedName>
</protein>
<accession>A0ABR7QAV5</accession>
<dbReference type="EMBL" id="JACGWS010000008">
    <property type="protein sequence ID" value="MBC8755662.1"/>
    <property type="molecule type" value="Genomic_DNA"/>
</dbReference>
<evidence type="ECO:0000313" key="2">
    <source>
        <dbReference type="Proteomes" id="UP000619238"/>
    </source>
</evidence>
<gene>
    <name evidence="1" type="ORF">H2O64_13370</name>
</gene>
<proteinExistence type="predicted"/>
<sequence length="75" mass="8305">MKKKNLKNLVLTKETISKINPTIVYGGVKNGRPTELPQPPIDTIRIPPTTRIPVDVSRAITVQQTNCASVCFECQ</sequence>
<comment type="caution">
    <text evidence="1">The sequence shown here is derived from an EMBL/GenBank/DDBJ whole genome shotgun (WGS) entry which is preliminary data.</text>
</comment>
<name>A0ABR7QAV5_9FLAO</name>